<dbReference type="CDD" id="cd08182">
    <property type="entry name" value="HEPD"/>
    <property type="match status" value="1"/>
</dbReference>
<keyword evidence="1" id="KW-0560">Oxidoreductase</keyword>
<comment type="caution">
    <text evidence="4">The sequence shown here is derived from an EMBL/GenBank/DDBJ whole genome shotgun (WGS) entry which is preliminary data.</text>
</comment>
<sequence>MLVSKIIETRDYVKTLAAIDTGNTVLIVSSKGFQCRGEIERIKTQLKEKNVLVCSNISSNPQLVDLLSLIDKFKSQPIHTIIAIGGGSVIDAAKVLSFGLVSNNKHELLSLLEKASSEQLPHLELITIPTTSGTGSEVTPFATVWDRESNAKKSLYGVCSDIVILDPTLTIMLPRDITLYSGLDTLSHALESLWNVNRNFISEVYAVRAIILVCNYFPIVLREPNNLEARQFMQQAALLAGLAISITKTAIAHAISYPLTLHFSMPHGLACGFTLQAILALVKSEDLKFLAPHADKVVDLLNSLSLRDEVAKFANKAQIIEALTVELNTSRASNFIYSKTDNLVNSILNSSL</sequence>
<name>A0ABV1RHI7_9ALTE</name>
<dbReference type="InterPro" id="IPR018211">
    <property type="entry name" value="ADH_Fe_CS"/>
</dbReference>
<dbReference type="Proteomes" id="UP001467690">
    <property type="component" value="Unassembled WGS sequence"/>
</dbReference>
<gene>
    <name evidence="4" type="ORF">ABS311_09855</name>
</gene>
<dbReference type="InterPro" id="IPR035873">
    <property type="entry name" value="PhpC"/>
</dbReference>
<evidence type="ECO:0000313" key="5">
    <source>
        <dbReference type="Proteomes" id="UP001467690"/>
    </source>
</evidence>
<keyword evidence="5" id="KW-1185">Reference proteome</keyword>
<evidence type="ECO:0000259" key="2">
    <source>
        <dbReference type="Pfam" id="PF00465"/>
    </source>
</evidence>
<dbReference type="PROSITE" id="PS00913">
    <property type="entry name" value="ADH_IRON_1"/>
    <property type="match status" value="1"/>
</dbReference>
<dbReference type="Gene3D" id="3.40.50.1970">
    <property type="match status" value="1"/>
</dbReference>
<dbReference type="PANTHER" id="PTHR11496">
    <property type="entry name" value="ALCOHOL DEHYDROGENASE"/>
    <property type="match status" value="1"/>
</dbReference>
<feature type="domain" description="Alcohol dehydrogenase iron-type/glycerol dehydrogenase GldA" evidence="2">
    <location>
        <begin position="20"/>
        <end position="167"/>
    </location>
</feature>
<organism evidence="4 5">
    <name type="scientific">Catenovulum sediminis</name>
    <dbReference type="NCBI Taxonomy" id="1740262"/>
    <lineage>
        <taxon>Bacteria</taxon>
        <taxon>Pseudomonadati</taxon>
        <taxon>Pseudomonadota</taxon>
        <taxon>Gammaproteobacteria</taxon>
        <taxon>Alteromonadales</taxon>
        <taxon>Alteromonadaceae</taxon>
        <taxon>Catenovulum</taxon>
    </lineage>
</organism>
<dbReference type="Gene3D" id="1.20.1090.10">
    <property type="entry name" value="Dehydroquinate synthase-like - alpha domain"/>
    <property type="match status" value="1"/>
</dbReference>
<dbReference type="InterPro" id="IPR056798">
    <property type="entry name" value="ADH_Fe_C"/>
</dbReference>
<dbReference type="RefSeq" id="WP_350401692.1">
    <property type="nucleotide sequence ID" value="NZ_JBELOE010000200.1"/>
</dbReference>
<dbReference type="InterPro" id="IPR039697">
    <property type="entry name" value="Alcohol_dehydrogenase_Fe"/>
</dbReference>
<proteinExistence type="predicted"/>
<accession>A0ABV1RHI7</accession>
<dbReference type="PANTHER" id="PTHR11496:SF103">
    <property type="entry name" value="DEHYDROGENASE, PUTATIVE-RELATED"/>
    <property type="match status" value="1"/>
</dbReference>
<evidence type="ECO:0000313" key="4">
    <source>
        <dbReference type="EMBL" id="MER2492185.1"/>
    </source>
</evidence>
<evidence type="ECO:0000259" key="3">
    <source>
        <dbReference type="Pfam" id="PF25137"/>
    </source>
</evidence>
<dbReference type="Pfam" id="PF25137">
    <property type="entry name" value="ADH_Fe_C"/>
    <property type="match status" value="1"/>
</dbReference>
<protein>
    <submittedName>
        <fullName evidence="4">Phosphonoacetaldehyde reductase</fullName>
    </submittedName>
</protein>
<dbReference type="EMBL" id="JBELOE010000200">
    <property type="protein sequence ID" value="MER2492185.1"/>
    <property type="molecule type" value="Genomic_DNA"/>
</dbReference>
<feature type="domain" description="Fe-containing alcohol dehydrogenase-like C-terminal" evidence="3">
    <location>
        <begin position="178"/>
        <end position="306"/>
    </location>
</feature>
<reference evidence="4 5" key="1">
    <citation type="submission" date="2024-06" db="EMBL/GenBank/DDBJ databases">
        <authorList>
            <person name="Chen R.Y."/>
        </authorList>
    </citation>
    <scope>NUCLEOTIDE SEQUENCE [LARGE SCALE GENOMIC DNA]</scope>
    <source>
        <strain evidence="4 5">D2</strain>
    </source>
</reference>
<dbReference type="SUPFAM" id="SSF56796">
    <property type="entry name" value="Dehydroquinate synthase-like"/>
    <property type="match status" value="1"/>
</dbReference>
<dbReference type="Pfam" id="PF00465">
    <property type="entry name" value="Fe-ADH"/>
    <property type="match status" value="1"/>
</dbReference>
<evidence type="ECO:0000256" key="1">
    <source>
        <dbReference type="ARBA" id="ARBA00023002"/>
    </source>
</evidence>
<dbReference type="InterPro" id="IPR001670">
    <property type="entry name" value="ADH_Fe/GldA"/>
</dbReference>